<sequence>MRKVLIELLKERNITEYKLSKMTGISTGTLSDFRTGKTKALSFENFEKIADALDISLDLFRTNKKSKLN</sequence>
<gene>
    <name evidence="2" type="ORF">M2256_000624</name>
</gene>
<dbReference type="SUPFAM" id="SSF47413">
    <property type="entry name" value="lambda repressor-like DNA-binding domains"/>
    <property type="match status" value="1"/>
</dbReference>
<feature type="domain" description="HTH cro/C1-type" evidence="1">
    <location>
        <begin position="5"/>
        <end position="60"/>
    </location>
</feature>
<evidence type="ECO:0000313" key="2">
    <source>
        <dbReference type="EMBL" id="MCW2280166.1"/>
    </source>
</evidence>
<evidence type="ECO:0000313" key="3">
    <source>
        <dbReference type="Proteomes" id="UP001207687"/>
    </source>
</evidence>
<dbReference type="SMART" id="SM00530">
    <property type="entry name" value="HTH_XRE"/>
    <property type="match status" value="1"/>
</dbReference>
<dbReference type="EMBL" id="JAOQNN010000001">
    <property type="protein sequence ID" value="MCW2280166.1"/>
    <property type="molecule type" value="Genomic_DNA"/>
</dbReference>
<comment type="caution">
    <text evidence="2">The sequence shown here is derived from an EMBL/GenBank/DDBJ whole genome shotgun (WGS) entry which is preliminary data.</text>
</comment>
<reference evidence="2" key="1">
    <citation type="submission" date="2023-08" db="EMBL/GenBank/DDBJ databases">
        <title>Genomic analyses of the natural microbiome of Caenorhabditis elegans.</title>
        <authorList>
            <person name="Samuel B."/>
        </authorList>
    </citation>
    <scope>NUCLEOTIDE SEQUENCE</scope>
    <source>
        <strain evidence="2">BIGb0220</strain>
    </source>
</reference>
<dbReference type="GO" id="GO:0003677">
    <property type="term" value="F:DNA binding"/>
    <property type="evidence" value="ECO:0007669"/>
    <property type="project" value="UniProtKB-KW"/>
</dbReference>
<dbReference type="AlphaFoldDB" id="A0AAW5TPR9"/>
<dbReference type="CDD" id="cd00093">
    <property type="entry name" value="HTH_XRE"/>
    <property type="match status" value="1"/>
</dbReference>
<dbReference type="InterPro" id="IPR001387">
    <property type="entry name" value="Cro/C1-type_HTH"/>
</dbReference>
<protein>
    <submittedName>
        <fullName evidence="2">DNA-binding Xre family transcriptional regulator</fullName>
    </submittedName>
</protein>
<keyword evidence="2" id="KW-0238">DNA-binding</keyword>
<dbReference type="InterPro" id="IPR010982">
    <property type="entry name" value="Lambda_DNA-bd_dom_sf"/>
</dbReference>
<organism evidence="2 3">
    <name type="scientific">Lactococcus lactis</name>
    <dbReference type="NCBI Taxonomy" id="1358"/>
    <lineage>
        <taxon>Bacteria</taxon>
        <taxon>Bacillati</taxon>
        <taxon>Bacillota</taxon>
        <taxon>Bacilli</taxon>
        <taxon>Lactobacillales</taxon>
        <taxon>Streptococcaceae</taxon>
        <taxon>Lactococcus</taxon>
    </lineage>
</organism>
<dbReference type="Gene3D" id="1.10.260.40">
    <property type="entry name" value="lambda repressor-like DNA-binding domains"/>
    <property type="match status" value="1"/>
</dbReference>
<dbReference type="Proteomes" id="UP001207687">
    <property type="component" value="Unassembled WGS sequence"/>
</dbReference>
<dbReference type="Pfam" id="PF13443">
    <property type="entry name" value="HTH_26"/>
    <property type="match status" value="1"/>
</dbReference>
<name>A0AAW5TPR9_9LACT</name>
<evidence type="ECO:0000259" key="1">
    <source>
        <dbReference type="PROSITE" id="PS50943"/>
    </source>
</evidence>
<dbReference type="PROSITE" id="PS50943">
    <property type="entry name" value="HTH_CROC1"/>
    <property type="match status" value="1"/>
</dbReference>
<proteinExistence type="predicted"/>
<accession>A0AAW5TPR9</accession>
<dbReference type="RefSeq" id="WP_264653743.1">
    <property type="nucleotide sequence ID" value="NZ_JAOQNN010000001.1"/>
</dbReference>